<feature type="domain" description="2Fe-2S ferredoxin-type" evidence="7">
    <location>
        <begin position="1"/>
        <end position="105"/>
    </location>
</feature>
<dbReference type="GO" id="GO:0046872">
    <property type="term" value="F:metal ion binding"/>
    <property type="evidence" value="ECO:0007669"/>
    <property type="project" value="UniProtKB-KW"/>
</dbReference>
<keyword evidence="5" id="KW-0411">Iron-sulfur</keyword>
<dbReference type="InterPro" id="IPR001055">
    <property type="entry name" value="Adrenodoxin-like"/>
</dbReference>
<evidence type="ECO:0000313" key="8">
    <source>
        <dbReference type="EMBL" id="ABC29285.1"/>
    </source>
</evidence>
<dbReference type="PROSITE" id="PS51085">
    <property type="entry name" value="2FE2S_FER_2"/>
    <property type="match status" value="1"/>
</dbReference>
<name>Q2SJ89_HAHCH</name>
<comment type="similarity">
    <text evidence="1">Belongs to the adrenodoxin/putidaredoxin family.</text>
</comment>
<dbReference type="eggNOG" id="COG0633">
    <property type="taxonomic scope" value="Bacteria"/>
</dbReference>
<dbReference type="GO" id="GO:0009055">
    <property type="term" value="F:electron transfer activity"/>
    <property type="evidence" value="ECO:0007669"/>
    <property type="project" value="TreeGrafter"/>
</dbReference>
<dbReference type="PANTHER" id="PTHR23426">
    <property type="entry name" value="FERREDOXIN/ADRENODOXIN"/>
    <property type="match status" value="1"/>
</dbReference>
<evidence type="ECO:0000313" key="9">
    <source>
        <dbReference type="Proteomes" id="UP000000238"/>
    </source>
</evidence>
<organism evidence="8 9">
    <name type="scientific">Hahella chejuensis (strain KCTC 2396)</name>
    <dbReference type="NCBI Taxonomy" id="349521"/>
    <lineage>
        <taxon>Bacteria</taxon>
        <taxon>Pseudomonadati</taxon>
        <taxon>Pseudomonadota</taxon>
        <taxon>Gammaproteobacteria</taxon>
        <taxon>Oceanospirillales</taxon>
        <taxon>Hahellaceae</taxon>
        <taxon>Hahella</taxon>
    </lineage>
</organism>
<dbReference type="GO" id="GO:0140647">
    <property type="term" value="P:P450-containing electron transport chain"/>
    <property type="evidence" value="ECO:0007669"/>
    <property type="project" value="InterPro"/>
</dbReference>
<dbReference type="InterPro" id="IPR036010">
    <property type="entry name" value="2Fe-2S_ferredoxin-like_sf"/>
</dbReference>
<keyword evidence="9" id="KW-1185">Reference proteome</keyword>
<evidence type="ECO:0000256" key="2">
    <source>
        <dbReference type="ARBA" id="ARBA00022714"/>
    </source>
</evidence>
<sequence length="105" mass="11497">MGTINVKDLQGAEVKVQAVEGYSLMELLRDNGFEMAAICGGACICGTCHVYVRGENARHLPEPAYDEAELLETKPDYIEGVSRLACQINYAEELDGLTLELTEDN</sequence>
<dbReference type="GO" id="GO:0051537">
    <property type="term" value="F:2 iron, 2 sulfur cluster binding"/>
    <property type="evidence" value="ECO:0007669"/>
    <property type="project" value="UniProtKB-KW"/>
</dbReference>
<dbReference type="Gene3D" id="3.10.20.30">
    <property type="match status" value="1"/>
</dbReference>
<protein>
    <submittedName>
        <fullName evidence="8">Ferredoxin</fullName>
    </submittedName>
</protein>
<dbReference type="RefSeq" id="WP_011396354.1">
    <property type="nucleotide sequence ID" value="NC_007645.1"/>
</dbReference>
<dbReference type="InterPro" id="IPR012675">
    <property type="entry name" value="Beta-grasp_dom_sf"/>
</dbReference>
<dbReference type="SUPFAM" id="SSF54292">
    <property type="entry name" value="2Fe-2S ferredoxin-like"/>
    <property type="match status" value="1"/>
</dbReference>
<evidence type="ECO:0000256" key="3">
    <source>
        <dbReference type="ARBA" id="ARBA00022723"/>
    </source>
</evidence>
<evidence type="ECO:0000256" key="5">
    <source>
        <dbReference type="ARBA" id="ARBA00023014"/>
    </source>
</evidence>
<dbReference type="InterPro" id="IPR001041">
    <property type="entry name" value="2Fe-2S_ferredoxin-type"/>
</dbReference>
<gene>
    <name evidence="8" type="ordered locus">HCH_02480</name>
</gene>
<evidence type="ECO:0000256" key="4">
    <source>
        <dbReference type="ARBA" id="ARBA00023004"/>
    </source>
</evidence>
<keyword evidence="4" id="KW-0408">Iron</keyword>
<dbReference type="EMBL" id="CP000155">
    <property type="protein sequence ID" value="ABC29285.1"/>
    <property type="molecule type" value="Genomic_DNA"/>
</dbReference>
<evidence type="ECO:0000259" key="7">
    <source>
        <dbReference type="PROSITE" id="PS51085"/>
    </source>
</evidence>
<evidence type="ECO:0000256" key="1">
    <source>
        <dbReference type="ARBA" id="ARBA00010914"/>
    </source>
</evidence>
<dbReference type="PANTHER" id="PTHR23426:SF65">
    <property type="entry name" value="FERREDOXIN-2, MITOCHONDRIAL"/>
    <property type="match status" value="1"/>
</dbReference>
<dbReference type="CDD" id="cd00207">
    <property type="entry name" value="fer2"/>
    <property type="match status" value="1"/>
</dbReference>
<accession>Q2SJ89</accession>
<proteinExistence type="inferred from homology"/>
<dbReference type="Pfam" id="PF00111">
    <property type="entry name" value="Fer2"/>
    <property type="match status" value="1"/>
</dbReference>
<dbReference type="KEGG" id="hch:HCH_02480"/>
<dbReference type="HOGENOM" id="CLU_082632_5_1_6"/>
<dbReference type="Proteomes" id="UP000000238">
    <property type="component" value="Chromosome"/>
</dbReference>
<comment type="cofactor">
    <cofactor evidence="6">
        <name>[2Fe-2S] cluster</name>
        <dbReference type="ChEBI" id="CHEBI:190135"/>
    </cofactor>
</comment>
<keyword evidence="3" id="KW-0479">Metal-binding</keyword>
<evidence type="ECO:0000256" key="6">
    <source>
        <dbReference type="ARBA" id="ARBA00034078"/>
    </source>
</evidence>
<dbReference type="OrthoDB" id="9799640at2"/>
<keyword evidence="2" id="KW-0001">2Fe-2S</keyword>
<dbReference type="AlphaFoldDB" id="Q2SJ89"/>
<reference evidence="8 9" key="1">
    <citation type="journal article" date="2005" name="Nucleic Acids Res.">
        <title>Genomic blueprint of Hahella chejuensis, a marine microbe producing an algicidal agent.</title>
        <authorList>
            <person name="Jeong H."/>
            <person name="Yim J.H."/>
            <person name="Lee C."/>
            <person name="Choi S.-H."/>
            <person name="Park Y.K."/>
            <person name="Yoon S.H."/>
            <person name="Hur C.-G."/>
            <person name="Kang H.-Y."/>
            <person name="Kim D."/>
            <person name="Lee H.H."/>
            <person name="Park K.H."/>
            <person name="Park S.-H."/>
            <person name="Park H.-S."/>
            <person name="Lee H.K."/>
            <person name="Oh T.K."/>
            <person name="Kim J.F."/>
        </authorList>
    </citation>
    <scope>NUCLEOTIDE SEQUENCE [LARGE SCALE GENOMIC DNA]</scope>
    <source>
        <strain evidence="8 9">KCTC 2396</strain>
    </source>
</reference>
<dbReference type="STRING" id="349521.HCH_02480"/>